<reference evidence="9 10" key="1">
    <citation type="submission" date="2024-07" db="EMBL/GenBank/DDBJ databases">
        <title>Section-level genome sequencing and comparative genomics of Aspergillus sections Usti and Cavernicolus.</title>
        <authorList>
            <consortium name="Lawrence Berkeley National Laboratory"/>
            <person name="Nybo J.L."/>
            <person name="Vesth T.C."/>
            <person name="Theobald S."/>
            <person name="Frisvad J.C."/>
            <person name="Larsen T.O."/>
            <person name="Kjaerboelling I."/>
            <person name="Rothschild-Mancinelli K."/>
            <person name="Lyhne E.K."/>
            <person name="Kogle M.E."/>
            <person name="Barry K."/>
            <person name="Clum A."/>
            <person name="Na H."/>
            <person name="Ledsgaard L."/>
            <person name="Lin J."/>
            <person name="Lipzen A."/>
            <person name="Kuo A."/>
            <person name="Riley R."/>
            <person name="Mondo S."/>
            <person name="LaButti K."/>
            <person name="Haridas S."/>
            <person name="Pangalinan J."/>
            <person name="Salamov A.A."/>
            <person name="Simmons B.A."/>
            <person name="Magnuson J.K."/>
            <person name="Chen J."/>
            <person name="Drula E."/>
            <person name="Henrissat B."/>
            <person name="Wiebenga A."/>
            <person name="Lubbers R.J."/>
            <person name="Gomes A.C."/>
            <person name="Makela M.R."/>
            <person name="Stajich J."/>
            <person name="Grigoriev I.V."/>
            <person name="Mortensen U.H."/>
            <person name="De vries R.P."/>
            <person name="Baker S.E."/>
            <person name="Andersen M.R."/>
        </authorList>
    </citation>
    <scope>NUCLEOTIDE SEQUENCE [LARGE SCALE GENOMIC DNA]</scope>
    <source>
        <strain evidence="9 10">CBS 600.67</strain>
    </source>
</reference>
<organism evidence="9 10">
    <name type="scientific">Aspergillus cavernicola</name>
    <dbReference type="NCBI Taxonomy" id="176166"/>
    <lineage>
        <taxon>Eukaryota</taxon>
        <taxon>Fungi</taxon>
        <taxon>Dikarya</taxon>
        <taxon>Ascomycota</taxon>
        <taxon>Pezizomycotina</taxon>
        <taxon>Eurotiomycetes</taxon>
        <taxon>Eurotiomycetidae</taxon>
        <taxon>Eurotiales</taxon>
        <taxon>Aspergillaceae</taxon>
        <taxon>Aspergillus</taxon>
        <taxon>Aspergillus subgen. Nidulantes</taxon>
    </lineage>
</organism>
<dbReference type="CDD" id="cd12148">
    <property type="entry name" value="fungal_TF_MHR"/>
    <property type="match status" value="1"/>
</dbReference>
<evidence type="ECO:0000256" key="7">
    <source>
        <dbReference type="SAM" id="MobiDB-lite"/>
    </source>
</evidence>
<dbReference type="PROSITE" id="PS00463">
    <property type="entry name" value="ZN2_CY6_FUNGAL_1"/>
    <property type="match status" value="1"/>
</dbReference>
<accession>A0ABR4I6F0</accession>
<dbReference type="PANTHER" id="PTHR31944:SF129">
    <property type="entry name" value="ASPYRIDONES CLUSTER REGULATOR APDR-RELATED"/>
    <property type="match status" value="1"/>
</dbReference>
<evidence type="ECO:0000256" key="3">
    <source>
        <dbReference type="ARBA" id="ARBA00023015"/>
    </source>
</evidence>
<keyword evidence="6" id="KW-0539">Nucleus</keyword>
<dbReference type="Pfam" id="PF00172">
    <property type="entry name" value="Zn_clus"/>
    <property type="match status" value="1"/>
</dbReference>
<dbReference type="SMART" id="SM00906">
    <property type="entry name" value="Fungal_trans"/>
    <property type="match status" value="1"/>
</dbReference>
<gene>
    <name evidence="9" type="ORF">BDW59DRAFT_148977</name>
</gene>
<keyword evidence="2" id="KW-0862">Zinc</keyword>
<evidence type="ECO:0000256" key="2">
    <source>
        <dbReference type="ARBA" id="ARBA00022833"/>
    </source>
</evidence>
<dbReference type="SMART" id="SM00066">
    <property type="entry name" value="GAL4"/>
    <property type="match status" value="1"/>
</dbReference>
<comment type="caution">
    <text evidence="9">The sequence shown here is derived from an EMBL/GenBank/DDBJ whole genome shotgun (WGS) entry which is preliminary data.</text>
</comment>
<keyword evidence="1" id="KW-0479">Metal-binding</keyword>
<dbReference type="PANTHER" id="PTHR31944">
    <property type="entry name" value="HEME-RESPONSIVE ZINC FINGER TRANSCRIPTION FACTOR HAP1"/>
    <property type="match status" value="1"/>
</dbReference>
<dbReference type="InterPro" id="IPR036864">
    <property type="entry name" value="Zn2-C6_fun-type_DNA-bd_sf"/>
</dbReference>
<dbReference type="Proteomes" id="UP001610335">
    <property type="component" value="Unassembled WGS sequence"/>
</dbReference>
<feature type="domain" description="Zn(2)-C6 fungal-type" evidence="8">
    <location>
        <begin position="21"/>
        <end position="53"/>
    </location>
</feature>
<dbReference type="PROSITE" id="PS50048">
    <property type="entry name" value="ZN2_CY6_FUNGAL_2"/>
    <property type="match status" value="1"/>
</dbReference>
<evidence type="ECO:0000256" key="1">
    <source>
        <dbReference type="ARBA" id="ARBA00022723"/>
    </source>
</evidence>
<evidence type="ECO:0000256" key="6">
    <source>
        <dbReference type="ARBA" id="ARBA00023242"/>
    </source>
</evidence>
<dbReference type="SUPFAM" id="SSF57701">
    <property type="entry name" value="Zn2/Cys6 DNA-binding domain"/>
    <property type="match status" value="1"/>
</dbReference>
<keyword evidence="10" id="KW-1185">Reference proteome</keyword>
<name>A0ABR4I6F0_9EURO</name>
<keyword evidence="4" id="KW-0238">DNA-binding</keyword>
<feature type="region of interest" description="Disordered" evidence="7">
    <location>
        <begin position="68"/>
        <end position="98"/>
    </location>
</feature>
<evidence type="ECO:0000259" key="8">
    <source>
        <dbReference type="PROSITE" id="PS50048"/>
    </source>
</evidence>
<dbReference type="Pfam" id="PF04082">
    <property type="entry name" value="Fungal_trans"/>
    <property type="match status" value="1"/>
</dbReference>
<sequence>MPPTMTNSAQSVRKRRRPAYSCAECRRRKVRCDRVTPCCGQCGALGLASSCVYVENRRVAPIRCETSSISSEKHGDRPQSAPQEPHSINGFHAPATSGRIQGTISKTRVFGHGHWMNTFSMVEGLAALQPIGEWYETLFRSADDGPDEVVETVAECKRLARSVKKQRPSRRCLPADIHRFFPDRKVMDELVELYFSTFESCYRILYQHSFRIEYEGYMNSTQTGESSFLLQLLLVMAVAGPLHADVNVRREMAAKARLWIHMAQTWLSGPLEKDRITLKGIQIHCLLLLSRQVNQVGADLVWISAGSLMRMAMQMGLHQDPDFIGDMSLLQKELRRRLWYTILEMNVQAALDSGMSPMIMDGDYNTKPPSDMTDQALDEESSSKREVSLQSLLARSLSLRLRATRVINSMQEEASYDRVLELGNALASTCRDVAIAIEQATSVKSFAYSFCSHLLRRFPLCLHYRYALKARANPLYSHSRQVCLEAALDLVALLEDDLYGRVLCTGGGMFRDIITRGVLLVFLELSPDPEADTSAFAKKRNRARQEPLLQDARRIVQYTKDRVWNGDTNVKIYVCPSMMMAQAEARLDGLPVKEAISKAMHESLGICHDMLKEMASNTTNPASGPDLDFWANGMAGFEVNLDSDFDSLNDGIFDFDFTDLSSQWAGQTWL</sequence>
<evidence type="ECO:0000313" key="10">
    <source>
        <dbReference type="Proteomes" id="UP001610335"/>
    </source>
</evidence>
<dbReference type="CDD" id="cd00067">
    <property type="entry name" value="GAL4"/>
    <property type="match status" value="1"/>
</dbReference>
<evidence type="ECO:0000256" key="4">
    <source>
        <dbReference type="ARBA" id="ARBA00023125"/>
    </source>
</evidence>
<dbReference type="InterPro" id="IPR051430">
    <property type="entry name" value="Fungal_TF_Env_Response"/>
</dbReference>
<keyword evidence="3" id="KW-0805">Transcription regulation</keyword>
<dbReference type="EMBL" id="JBFXLS010000054">
    <property type="protein sequence ID" value="KAL2823323.1"/>
    <property type="molecule type" value="Genomic_DNA"/>
</dbReference>
<evidence type="ECO:0000313" key="9">
    <source>
        <dbReference type="EMBL" id="KAL2823323.1"/>
    </source>
</evidence>
<evidence type="ECO:0000256" key="5">
    <source>
        <dbReference type="ARBA" id="ARBA00023163"/>
    </source>
</evidence>
<protein>
    <recommendedName>
        <fullName evidence="8">Zn(2)-C6 fungal-type domain-containing protein</fullName>
    </recommendedName>
</protein>
<dbReference type="Gene3D" id="4.10.240.10">
    <property type="entry name" value="Zn(2)-C6 fungal-type DNA-binding domain"/>
    <property type="match status" value="1"/>
</dbReference>
<proteinExistence type="predicted"/>
<keyword evidence="5" id="KW-0804">Transcription</keyword>
<dbReference type="InterPro" id="IPR007219">
    <property type="entry name" value="XnlR_reg_dom"/>
</dbReference>
<dbReference type="InterPro" id="IPR001138">
    <property type="entry name" value="Zn2Cys6_DnaBD"/>
</dbReference>